<proteinExistence type="predicted"/>
<dbReference type="Proteomes" id="UP001320148">
    <property type="component" value="Chromosome"/>
</dbReference>
<keyword evidence="2" id="KW-1185">Reference proteome</keyword>
<dbReference type="InterPro" id="IPR008861">
    <property type="entry name" value="GpX-like"/>
</dbReference>
<evidence type="ECO:0000313" key="1">
    <source>
        <dbReference type="EMBL" id="BCS94628.1"/>
    </source>
</evidence>
<sequence length="68" mass="7319">MTQYRSKDGDVVDEVAFHYYGTLIGTVEAVLEANPGLADHGPVLSAGVLITLPKIQGPVAQEPVRLWD</sequence>
<evidence type="ECO:0008006" key="3">
    <source>
        <dbReference type="Google" id="ProtNLM"/>
    </source>
</evidence>
<accession>A0ABM7PBU5</accession>
<gene>
    <name evidence="1" type="ORF">DSLASN_02600</name>
</gene>
<evidence type="ECO:0000313" key="2">
    <source>
        <dbReference type="Proteomes" id="UP001320148"/>
    </source>
</evidence>
<dbReference type="Pfam" id="PF05489">
    <property type="entry name" value="Phage_tail_X"/>
    <property type="match status" value="1"/>
</dbReference>
<dbReference type="RefSeq" id="WP_236890933.1">
    <property type="nucleotide sequence ID" value="NZ_AP024488.1"/>
</dbReference>
<dbReference type="EMBL" id="AP024488">
    <property type="protein sequence ID" value="BCS94628.1"/>
    <property type="molecule type" value="Genomic_DNA"/>
</dbReference>
<name>A0ABM7PBU5_9BACT</name>
<reference evidence="1 2" key="1">
    <citation type="submission" date="2021-02" db="EMBL/GenBank/DDBJ databases">
        <title>Complete genome of Desulfoluna sp. strain ASN36.</title>
        <authorList>
            <person name="Takahashi A."/>
            <person name="Kojima H."/>
            <person name="Fukui M."/>
        </authorList>
    </citation>
    <scope>NUCLEOTIDE SEQUENCE [LARGE SCALE GENOMIC DNA]</scope>
    <source>
        <strain evidence="1 2">ASN36</strain>
    </source>
</reference>
<protein>
    <recommendedName>
        <fullName evidence="3">Phage tail protein</fullName>
    </recommendedName>
</protein>
<organism evidence="1 2">
    <name type="scientific">Desulfoluna limicola</name>
    <dbReference type="NCBI Taxonomy" id="2810562"/>
    <lineage>
        <taxon>Bacteria</taxon>
        <taxon>Pseudomonadati</taxon>
        <taxon>Thermodesulfobacteriota</taxon>
        <taxon>Desulfobacteria</taxon>
        <taxon>Desulfobacterales</taxon>
        <taxon>Desulfolunaceae</taxon>
        <taxon>Desulfoluna</taxon>
    </lineage>
</organism>